<comment type="caution">
    <text evidence="1">The sequence shown here is derived from an EMBL/GenBank/DDBJ whole genome shotgun (WGS) entry which is preliminary data.</text>
</comment>
<proteinExistence type="predicted"/>
<dbReference type="AlphaFoldDB" id="A0A9P6JA62"/>
<sequence length="137" mass="14774">MTSPISSPVPTQQTGVDLDTAKQIILCKYECMLNVLLYYLDAFGVPQLQSCVHAATSLQLTDEINAAYDQCIRDIGLKGTVFMSLYLDCVQARKNCAVTMAGTTAISFAPLPKFPLARLPTILTAAPPPVPLSPELN</sequence>
<dbReference type="EMBL" id="JAAAHY010000206">
    <property type="protein sequence ID" value="KAF9965935.1"/>
    <property type="molecule type" value="Genomic_DNA"/>
</dbReference>
<evidence type="ECO:0000313" key="1">
    <source>
        <dbReference type="EMBL" id="KAF9965935.1"/>
    </source>
</evidence>
<dbReference type="Proteomes" id="UP000738359">
    <property type="component" value="Unassembled WGS sequence"/>
</dbReference>
<dbReference type="OrthoDB" id="2388177at2759"/>
<name>A0A9P6JA62_MORAP</name>
<reference evidence="1" key="1">
    <citation type="journal article" date="2020" name="Fungal Divers.">
        <title>Resolving the Mortierellaceae phylogeny through synthesis of multi-gene phylogenetics and phylogenomics.</title>
        <authorList>
            <person name="Vandepol N."/>
            <person name="Liber J."/>
            <person name="Desiro A."/>
            <person name="Na H."/>
            <person name="Kennedy M."/>
            <person name="Barry K."/>
            <person name="Grigoriev I.V."/>
            <person name="Miller A.N."/>
            <person name="O'Donnell K."/>
            <person name="Stajich J.E."/>
            <person name="Bonito G."/>
        </authorList>
    </citation>
    <scope>NUCLEOTIDE SEQUENCE</scope>
    <source>
        <strain evidence="1">CK1249</strain>
    </source>
</reference>
<keyword evidence="2" id="KW-1185">Reference proteome</keyword>
<gene>
    <name evidence="1" type="ORF">BGZ70_003757</name>
</gene>
<evidence type="ECO:0000313" key="2">
    <source>
        <dbReference type="Proteomes" id="UP000738359"/>
    </source>
</evidence>
<accession>A0A9P6JA62</accession>
<protein>
    <submittedName>
        <fullName evidence="1">Uncharacterized protein</fullName>
    </submittedName>
</protein>
<organism evidence="1 2">
    <name type="scientific">Mortierella alpina</name>
    <name type="common">Oleaginous fungus</name>
    <name type="synonym">Mortierella renispora</name>
    <dbReference type="NCBI Taxonomy" id="64518"/>
    <lineage>
        <taxon>Eukaryota</taxon>
        <taxon>Fungi</taxon>
        <taxon>Fungi incertae sedis</taxon>
        <taxon>Mucoromycota</taxon>
        <taxon>Mortierellomycotina</taxon>
        <taxon>Mortierellomycetes</taxon>
        <taxon>Mortierellales</taxon>
        <taxon>Mortierellaceae</taxon>
        <taxon>Mortierella</taxon>
    </lineage>
</organism>